<keyword evidence="3 4" id="KW-0472">Membrane</keyword>
<evidence type="ECO:0000313" key="6">
    <source>
        <dbReference type="Proteomes" id="UP000760480"/>
    </source>
</evidence>
<dbReference type="InterPro" id="IPR007451">
    <property type="entry name" value="HflD"/>
</dbReference>
<sequence length="205" mass="22704">MPQTDRDRAIALAGVLQAAELVRGIARRGQANPADVETCLNSLIKIDAASSDDVYDGILRLRTGLQLLEQQLGNPRDMELTRYVVTLLSLERKLSQRADLLRAIRTGIENIIPNLAHFPIEHSNSIARFAEIYLHSLSTLSPRIMVSGAPVHLNNPENSNRIRALLLAGIRSAALWRQSGGGRLTLLLRRNPLLRETRRLLASLA</sequence>
<reference evidence="5 6" key="1">
    <citation type="submission" date="2019-03" db="EMBL/GenBank/DDBJ databases">
        <title>Metabolic reconstructions from genomes of highly enriched 'Candidatus Accumulibacter' and 'Candidatus Competibacter' bioreactor populations.</title>
        <authorList>
            <person name="Annavajhala M.K."/>
            <person name="Welles L."/>
            <person name="Abbas B."/>
            <person name="Sorokin D."/>
            <person name="Park H."/>
            <person name="Van Loosdrecht M."/>
            <person name="Chandran K."/>
        </authorList>
    </citation>
    <scope>NUCLEOTIDE SEQUENCE [LARGE SCALE GENOMIC DNA]</scope>
    <source>
        <strain evidence="5 6">SBR_G</strain>
    </source>
</reference>
<comment type="subcellular location">
    <subcellularLocation>
        <location evidence="4">Cytoplasm</location>
    </subcellularLocation>
    <subcellularLocation>
        <location evidence="4">Cell membrane</location>
        <topology evidence="4">Peripheral membrane protein</topology>
        <orientation evidence="4">Cytoplasmic side</orientation>
    </subcellularLocation>
</comment>
<organism evidence="5 6">
    <name type="scientific">Candidatus Competibacter phosphatis</name>
    <dbReference type="NCBI Taxonomy" id="221280"/>
    <lineage>
        <taxon>Bacteria</taxon>
        <taxon>Pseudomonadati</taxon>
        <taxon>Pseudomonadota</taxon>
        <taxon>Gammaproteobacteria</taxon>
        <taxon>Candidatus Competibacteraceae</taxon>
        <taxon>Candidatus Competibacter</taxon>
    </lineage>
</organism>
<evidence type="ECO:0000313" key="5">
    <source>
        <dbReference type="EMBL" id="NMQ17782.1"/>
    </source>
</evidence>
<dbReference type="PANTHER" id="PTHR38100">
    <property type="entry name" value="HIGH FREQUENCY LYSOGENIZATION PROTEIN HFLD"/>
    <property type="match status" value="1"/>
</dbReference>
<keyword evidence="1 4" id="KW-1003">Cell membrane</keyword>
<dbReference type="SUPFAM" id="SSF101322">
    <property type="entry name" value="YcfC-like"/>
    <property type="match status" value="1"/>
</dbReference>
<dbReference type="PANTHER" id="PTHR38100:SF1">
    <property type="entry name" value="HIGH FREQUENCY LYSOGENIZATION PROTEIN HFLD"/>
    <property type="match status" value="1"/>
</dbReference>
<dbReference type="Pfam" id="PF04356">
    <property type="entry name" value="DUF489"/>
    <property type="match status" value="1"/>
</dbReference>
<evidence type="ECO:0000256" key="3">
    <source>
        <dbReference type="ARBA" id="ARBA00023136"/>
    </source>
</evidence>
<protein>
    <recommendedName>
        <fullName evidence="4">High frequency lysogenization protein HflD homolog</fullName>
    </recommendedName>
</protein>
<dbReference type="HAMAP" id="MF_00695">
    <property type="entry name" value="HflD_protein"/>
    <property type="match status" value="1"/>
</dbReference>
<name>A0ABX1TEL0_9GAMM</name>
<dbReference type="InterPro" id="IPR035932">
    <property type="entry name" value="HflD-like_sf"/>
</dbReference>
<dbReference type="Gene3D" id="1.10.3890.10">
    <property type="entry name" value="HflD-like"/>
    <property type="match status" value="1"/>
</dbReference>
<dbReference type="EMBL" id="SPMZ01000002">
    <property type="protein sequence ID" value="NMQ17782.1"/>
    <property type="molecule type" value="Genomic_DNA"/>
</dbReference>
<dbReference type="Proteomes" id="UP000760480">
    <property type="component" value="Unassembled WGS sequence"/>
</dbReference>
<comment type="similarity">
    <text evidence="4">Belongs to the HflD family.</text>
</comment>
<dbReference type="RefSeq" id="WP_169247038.1">
    <property type="nucleotide sequence ID" value="NZ_SPMZ01000002.1"/>
</dbReference>
<evidence type="ECO:0000256" key="1">
    <source>
        <dbReference type="ARBA" id="ARBA00022475"/>
    </source>
</evidence>
<keyword evidence="6" id="KW-1185">Reference proteome</keyword>
<evidence type="ECO:0000256" key="2">
    <source>
        <dbReference type="ARBA" id="ARBA00022490"/>
    </source>
</evidence>
<evidence type="ECO:0000256" key="4">
    <source>
        <dbReference type="HAMAP-Rule" id="MF_00695"/>
    </source>
</evidence>
<accession>A0ABX1TEL0</accession>
<keyword evidence="2 4" id="KW-0963">Cytoplasm</keyword>
<comment type="caution">
    <text evidence="5">The sequence shown here is derived from an EMBL/GenBank/DDBJ whole genome shotgun (WGS) entry which is preliminary data.</text>
</comment>
<proteinExistence type="inferred from homology"/>
<dbReference type="NCBIfam" id="NF001246">
    <property type="entry name" value="PRK00218.1-2"/>
    <property type="match status" value="1"/>
</dbReference>
<gene>
    <name evidence="4 5" type="primary">hflD</name>
    <name evidence="5" type="ORF">E4P82_00320</name>
</gene>